<dbReference type="PANTHER" id="PTHR43175:SF3">
    <property type="entry name" value="CARBON DISULFIDE HYDROLASE"/>
    <property type="match status" value="1"/>
</dbReference>
<comment type="cofactor">
    <cofactor evidence="6">
        <name>Zn(2+)</name>
        <dbReference type="ChEBI" id="CHEBI:29105"/>
    </cofactor>
    <text evidence="6">Binds 1 zinc ion per subunit.</text>
</comment>
<feature type="binding site" evidence="6">
    <location>
        <position position="96"/>
    </location>
    <ligand>
        <name>Zn(2+)</name>
        <dbReference type="ChEBI" id="CHEBI:29105"/>
    </ligand>
</feature>
<dbReference type="EC" id="4.2.1.1" evidence="2"/>
<feature type="binding site" evidence="6">
    <location>
        <position position="99"/>
    </location>
    <ligand>
        <name>Zn(2+)</name>
        <dbReference type="ChEBI" id="CHEBI:29105"/>
    </ligand>
</feature>
<feature type="binding site" evidence="6">
    <location>
        <position position="40"/>
    </location>
    <ligand>
        <name>Zn(2+)</name>
        <dbReference type="ChEBI" id="CHEBI:29105"/>
    </ligand>
</feature>
<dbReference type="SUPFAM" id="SSF53056">
    <property type="entry name" value="beta-carbonic anhydrase, cab"/>
    <property type="match status" value="1"/>
</dbReference>
<comment type="catalytic activity">
    <reaction evidence="5">
        <text>hydrogencarbonate + H(+) = CO2 + H2O</text>
        <dbReference type="Rhea" id="RHEA:10748"/>
        <dbReference type="ChEBI" id="CHEBI:15377"/>
        <dbReference type="ChEBI" id="CHEBI:15378"/>
        <dbReference type="ChEBI" id="CHEBI:16526"/>
        <dbReference type="ChEBI" id="CHEBI:17544"/>
        <dbReference type="EC" id="4.2.1.1"/>
    </reaction>
</comment>
<keyword evidence="4 6" id="KW-0862">Zinc</keyword>
<evidence type="ECO:0000256" key="1">
    <source>
        <dbReference type="ARBA" id="ARBA00006217"/>
    </source>
</evidence>
<dbReference type="Pfam" id="PF00484">
    <property type="entry name" value="Pro_CA"/>
    <property type="match status" value="1"/>
</dbReference>
<name>A0A4Y8Q895_9BACL</name>
<evidence type="ECO:0000256" key="6">
    <source>
        <dbReference type="PIRSR" id="PIRSR601765-1"/>
    </source>
</evidence>
<proteinExistence type="inferred from homology"/>
<evidence type="ECO:0000313" key="7">
    <source>
        <dbReference type="EMBL" id="TFE90197.1"/>
    </source>
</evidence>
<dbReference type="PANTHER" id="PTHR43175">
    <property type="entry name" value="CARBONIC ANHYDRASE"/>
    <property type="match status" value="1"/>
</dbReference>
<keyword evidence="3 6" id="KW-0479">Metal-binding</keyword>
<keyword evidence="8" id="KW-1185">Reference proteome</keyword>
<dbReference type="OrthoDB" id="9792260at2"/>
<evidence type="ECO:0000256" key="2">
    <source>
        <dbReference type="ARBA" id="ARBA00012925"/>
    </source>
</evidence>
<dbReference type="Gene3D" id="3.40.1050.10">
    <property type="entry name" value="Carbonic anhydrase"/>
    <property type="match status" value="1"/>
</dbReference>
<protein>
    <recommendedName>
        <fullName evidence="2">carbonic anhydrase</fullName>
        <ecNumber evidence="2">4.2.1.1</ecNumber>
    </recommendedName>
</protein>
<evidence type="ECO:0000256" key="4">
    <source>
        <dbReference type="ARBA" id="ARBA00022833"/>
    </source>
</evidence>
<accession>A0A4Y8Q895</accession>
<feature type="binding site" evidence="6">
    <location>
        <position position="38"/>
    </location>
    <ligand>
        <name>Zn(2+)</name>
        <dbReference type="ChEBI" id="CHEBI:29105"/>
    </ligand>
</feature>
<dbReference type="GO" id="GO:0008270">
    <property type="term" value="F:zinc ion binding"/>
    <property type="evidence" value="ECO:0007669"/>
    <property type="project" value="InterPro"/>
</dbReference>
<reference evidence="7 8" key="1">
    <citation type="submission" date="2017-03" db="EMBL/GenBank/DDBJ databases">
        <title>Isolation of Levoglucosan Utilizing Bacteria.</title>
        <authorList>
            <person name="Arya A.S."/>
        </authorList>
    </citation>
    <scope>NUCLEOTIDE SEQUENCE [LARGE SCALE GENOMIC DNA]</scope>
    <source>
        <strain evidence="7 8">MEC069</strain>
    </source>
</reference>
<comment type="caution">
    <text evidence="7">The sequence shown here is derived from an EMBL/GenBank/DDBJ whole genome shotgun (WGS) entry which is preliminary data.</text>
</comment>
<dbReference type="Proteomes" id="UP000298246">
    <property type="component" value="Unassembled WGS sequence"/>
</dbReference>
<comment type="similarity">
    <text evidence="1">Belongs to the beta-class carbonic anhydrase family.</text>
</comment>
<evidence type="ECO:0000313" key="8">
    <source>
        <dbReference type="Proteomes" id="UP000298246"/>
    </source>
</evidence>
<organism evidence="7 8">
    <name type="scientific">Paenibacillus athensensis</name>
    <dbReference type="NCBI Taxonomy" id="1967502"/>
    <lineage>
        <taxon>Bacteria</taxon>
        <taxon>Bacillati</taxon>
        <taxon>Bacillota</taxon>
        <taxon>Bacilli</taxon>
        <taxon>Bacillales</taxon>
        <taxon>Paenibacillaceae</taxon>
        <taxon>Paenibacillus</taxon>
    </lineage>
</organism>
<dbReference type="InterPro" id="IPR001765">
    <property type="entry name" value="Carbonic_anhydrase"/>
</dbReference>
<evidence type="ECO:0000256" key="5">
    <source>
        <dbReference type="ARBA" id="ARBA00048348"/>
    </source>
</evidence>
<dbReference type="SMART" id="SM00947">
    <property type="entry name" value="Pro_CA"/>
    <property type="match status" value="1"/>
</dbReference>
<dbReference type="RefSeq" id="WP_134750710.1">
    <property type="nucleotide sequence ID" value="NZ_MYFO02000001.1"/>
</dbReference>
<dbReference type="AlphaFoldDB" id="A0A4Y8Q895"/>
<dbReference type="CDD" id="cd03379">
    <property type="entry name" value="beta_CA_cladeD"/>
    <property type="match status" value="1"/>
</dbReference>
<sequence length="192" mass="21124">MSLITEILDHNQQFVETEQYKQFLTTKFPDKRMVILTCMDTRLVELLPKAMNLRNGDAKIVKNAGAIVSHPFGSIMRSIIVAVYELGAHEVVVVGHHGCGMTGLNSEQVLTKAKDRGVSGDVLDTLSHSGIDLEGWLTGFNQVQEGIIKSVNMIRNHPLLPKNLPVHGLIIDPETGKLDMIEDGYAHLTSGE</sequence>
<evidence type="ECO:0000256" key="3">
    <source>
        <dbReference type="ARBA" id="ARBA00022723"/>
    </source>
</evidence>
<dbReference type="EMBL" id="MYFO01000005">
    <property type="protein sequence ID" value="TFE90197.1"/>
    <property type="molecule type" value="Genomic_DNA"/>
</dbReference>
<dbReference type="GO" id="GO:0004089">
    <property type="term" value="F:carbonate dehydratase activity"/>
    <property type="evidence" value="ECO:0007669"/>
    <property type="project" value="UniProtKB-EC"/>
</dbReference>
<gene>
    <name evidence="7" type="ORF">B5M42_05880</name>
</gene>
<dbReference type="InterPro" id="IPR036874">
    <property type="entry name" value="Carbonic_anhydrase_sf"/>
</dbReference>